<evidence type="ECO:0000313" key="2">
    <source>
        <dbReference type="Proteomes" id="UP000076408"/>
    </source>
</evidence>
<dbReference type="GO" id="GO:0005737">
    <property type="term" value="C:cytoplasm"/>
    <property type="evidence" value="ECO:0007669"/>
    <property type="project" value="InterPro"/>
</dbReference>
<dbReference type="EnsemblMetazoa" id="ASTEI02185-RA">
    <property type="protein sequence ID" value="ASTEI02185-PA"/>
    <property type="gene ID" value="ASTEI02185"/>
</dbReference>
<dbReference type="SUPFAM" id="SSF144232">
    <property type="entry name" value="HIT/MYND zinc finger-like"/>
    <property type="match status" value="1"/>
</dbReference>
<dbReference type="Pfam" id="PF01753">
    <property type="entry name" value="zf-MYND"/>
    <property type="match status" value="1"/>
</dbReference>
<dbReference type="PROSITE" id="PS01360">
    <property type="entry name" value="ZF_MYND_1"/>
    <property type="match status" value="1"/>
</dbReference>
<dbReference type="STRING" id="30069.A0A182Y149"/>
<reference evidence="1" key="2">
    <citation type="submission" date="2020-05" db="UniProtKB">
        <authorList>
            <consortium name="EnsemblMetazoa"/>
        </authorList>
    </citation>
    <scope>IDENTIFICATION</scope>
    <source>
        <strain evidence="1">Indian</strain>
    </source>
</reference>
<protein>
    <submittedName>
        <fullName evidence="1">Uncharacterized protein</fullName>
    </submittedName>
</protein>
<dbReference type="VEuPathDB" id="VectorBase:ASTEI20_042118"/>
<organism evidence="1 2">
    <name type="scientific">Anopheles stephensi</name>
    <name type="common">Indo-Pakistan malaria mosquito</name>
    <dbReference type="NCBI Taxonomy" id="30069"/>
    <lineage>
        <taxon>Eukaryota</taxon>
        <taxon>Metazoa</taxon>
        <taxon>Ecdysozoa</taxon>
        <taxon>Arthropoda</taxon>
        <taxon>Hexapoda</taxon>
        <taxon>Insecta</taxon>
        <taxon>Pterygota</taxon>
        <taxon>Neoptera</taxon>
        <taxon>Endopterygota</taxon>
        <taxon>Diptera</taxon>
        <taxon>Nematocera</taxon>
        <taxon>Culicoidea</taxon>
        <taxon>Culicidae</taxon>
        <taxon>Anophelinae</taxon>
        <taxon>Anopheles</taxon>
    </lineage>
</organism>
<name>A0A182Y149_ANOST</name>
<dbReference type="Gene3D" id="6.10.140.2220">
    <property type="match status" value="1"/>
</dbReference>
<dbReference type="InterPro" id="IPR002893">
    <property type="entry name" value="Znf_MYND"/>
</dbReference>
<dbReference type="GO" id="GO:0005634">
    <property type="term" value="C:nucleus"/>
    <property type="evidence" value="ECO:0007669"/>
    <property type="project" value="TreeGrafter"/>
</dbReference>
<dbReference type="PANTHER" id="PTHR12298:SF4">
    <property type="entry name" value="PROGRAMMED CELL DEATH PROTEIN 2"/>
    <property type="match status" value="1"/>
</dbReference>
<evidence type="ECO:0000313" key="1">
    <source>
        <dbReference type="EnsemblMetazoa" id="ASTEI02185-PA"/>
    </source>
</evidence>
<dbReference type="OMA" id="HQVIRYS"/>
<keyword evidence="2" id="KW-1185">Reference proteome</keyword>
<dbReference type="InterPro" id="IPR007320">
    <property type="entry name" value="PDCD2_C"/>
</dbReference>
<dbReference type="PROSITE" id="PS50865">
    <property type="entry name" value="ZF_MYND_2"/>
    <property type="match status" value="1"/>
</dbReference>
<sequence length="353" mass="39776">METTSVDLGFLEPCEPWLLTNKFFRSKVGGKPAWLELKRLPKPEDLLCGQCNEPLGFLCQVYAPVEGNDNSFHRTLYLFVCLTPACNQTANPEARTIKVLRSQLPRKNEFYAYDPPDETTESPAVKSPVPLCVVCGCRGPKLCSRCKAINYCSASHQRLDWKAAHKSVCSEEGLTTSSGTASTTSSLLFPEFEIITEAEEYEPKAKLSEEENTKRQLAELERLKREGKAGALDDLPDAELDQYASDQVEDKTFDKFKERISADPEQVLRYERGGKPLWLSPVVPKQIPHCERCTGPRVFEFQIMPQMLNSLNNDQLDWGTLVCYTCSASCDVEGYAEEFIFRQDVLNTDTANK</sequence>
<accession>A0A182Y149</accession>
<dbReference type="VEuPathDB" id="VectorBase:ASTEI02185"/>
<dbReference type="PANTHER" id="PTHR12298">
    <property type="entry name" value="PCDC2 PROGRAMMED CELL DEATH PROTEIN 2 -RELATED"/>
    <property type="match status" value="1"/>
</dbReference>
<dbReference type="AlphaFoldDB" id="A0A182Y149"/>
<proteinExistence type="predicted"/>
<reference evidence="2" key="1">
    <citation type="journal article" date="2014" name="Genome Biol.">
        <title>Genome analysis of a major urban malaria vector mosquito, Anopheles stephensi.</title>
        <authorList>
            <person name="Jiang X."/>
            <person name="Peery A."/>
            <person name="Hall A.B."/>
            <person name="Sharma A."/>
            <person name="Chen X.G."/>
            <person name="Waterhouse R.M."/>
            <person name="Komissarov A."/>
            <person name="Riehle M.M."/>
            <person name="Shouche Y."/>
            <person name="Sharakhova M.V."/>
            <person name="Lawson D."/>
            <person name="Pakpour N."/>
            <person name="Arensburger P."/>
            <person name="Davidson V.L."/>
            <person name="Eiglmeier K."/>
            <person name="Emrich S."/>
            <person name="George P."/>
            <person name="Kennedy R.C."/>
            <person name="Mane S.P."/>
            <person name="Maslen G."/>
            <person name="Oringanje C."/>
            <person name="Qi Y."/>
            <person name="Settlage R."/>
            <person name="Tojo M."/>
            <person name="Tubio J.M."/>
            <person name="Unger M.F."/>
            <person name="Wang B."/>
            <person name="Vernick K.D."/>
            <person name="Ribeiro J.M."/>
            <person name="James A.A."/>
            <person name="Michel K."/>
            <person name="Riehle M.A."/>
            <person name="Luckhart S."/>
            <person name="Sharakhov I.V."/>
            <person name="Tu Z."/>
        </authorList>
    </citation>
    <scope>NUCLEOTIDE SEQUENCE [LARGE SCALE GENOMIC DNA]</scope>
    <source>
        <strain evidence="2">Indian</strain>
    </source>
</reference>
<dbReference type="Pfam" id="PF04194">
    <property type="entry name" value="PDCD2_C"/>
    <property type="match status" value="1"/>
</dbReference>
<dbReference type="Proteomes" id="UP000076408">
    <property type="component" value="Unassembled WGS sequence"/>
</dbReference>
<dbReference type="VEuPathDB" id="VectorBase:ASTE009495"/>